<keyword evidence="4" id="KW-1185">Reference proteome</keyword>
<reference evidence="3 4" key="1">
    <citation type="journal article" date="2008" name="J. Bacteriol.">
        <title>Insights into plant cell wall degradation from the genome sequence of the soil bacterium Cellvibrio japonicus.</title>
        <authorList>
            <person name="Deboy R.T."/>
            <person name="Mongodin E.F."/>
            <person name="Fouts D.E."/>
            <person name="Tailford L.E."/>
            <person name="Khouri H."/>
            <person name="Emerson J.B."/>
            <person name="Mohamoud Y."/>
            <person name="Watkins K."/>
            <person name="Henrissat B."/>
            <person name="Gilbert H.J."/>
            <person name="Nelson K.E."/>
        </authorList>
    </citation>
    <scope>NUCLEOTIDE SEQUENCE [LARGE SCALE GENOMIC DNA]</scope>
    <source>
        <strain evidence="3 4">Ueda107</strain>
    </source>
</reference>
<gene>
    <name evidence="3" type="ordered locus">CJA_2365</name>
</gene>
<dbReference type="KEGG" id="cja:CJA_2365"/>
<dbReference type="Gene3D" id="3.90.930.50">
    <property type="match status" value="1"/>
</dbReference>
<dbReference type="eggNOG" id="COG3219">
    <property type="taxonomic scope" value="Bacteria"/>
</dbReference>
<protein>
    <submittedName>
        <fullName evidence="3">Uncharacterized protein</fullName>
    </submittedName>
</protein>
<dbReference type="OrthoDB" id="4146344at2"/>
<dbReference type="AlphaFoldDB" id="B3PK03"/>
<organism evidence="3 4">
    <name type="scientific">Cellvibrio japonicus (strain Ueda107)</name>
    <name type="common">Pseudomonas fluorescens subsp. cellulosa</name>
    <dbReference type="NCBI Taxonomy" id="498211"/>
    <lineage>
        <taxon>Bacteria</taxon>
        <taxon>Pseudomonadati</taxon>
        <taxon>Pseudomonadota</taxon>
        <taxon>Gammaproteobacteria</taxon>
        <taxon>Cellvibrionales</taxon>
        <taxon>Cellvibrionaceae</taxon>
        <taxon>Cellvibrio</taxon>
    </lineage>
</organism>
<evidence type="ECO:0000259" key="1">
    <source>
        <dbReference type="Pfam" id="PF09836"/>
    </source>
</evidence>
<sequence>MKSFQQTQYIFTAHLRDPQQFPPPVDIEDRRLAIYRDLIFNNIEHFIAGAFPVLRSLMDDVSWLALVRGFVARHRAQTPYFLEISQEFLAYLLHERGRQETDPPFLIELAHYEWVELALDVAHVELPDAGDFPPANLLRAKPRVSPLVMNLLYQFPVHKISPDFQPTQEQQTYLLVYRNRLDQVKFMESNALTQRLLCLLQSTPDACLRDVLQQIAAELNHANPEELFTAGEELIRKLFDLHLVSHIE</sequence>
<dbReference type="Pfam" id="PF09836">
    <property type="entry name" value="DUF2063"/>
    <property type="match status" value="1"/>
</dbReference>
<name>B3PK03_CELJU</name>
<dbReference type="Pfam" id="PF22106">
    <property type="entry name" value="NGO1945_C"/>
    <property type="match status" value="1"/>
</dbReference>
<evidence type="ECO:0000313" key="3">
    <source>
        <dbReference type="EMBL" id="ACE83974.1"/>
    </source>
</evidence>
<feature type="domain" description="Putative DNA-binding" evidence="1">
    <location>
        <begin position="6"/>
        <end position="92"/>
    </location>
</feature>
<feature type="domain" description="NGO1945-like C-terminal" evidence="2">
    <location>
        <begin position="145"/>
        <end position="238"/>
    </location>
</feature>
<dbReference type="HOGENOM" id="CLU_096334_1_0_6"/>
<dbReference type="Proteomes" id="UP000001036">
    <property type="component" value="Chromosome"/>
</dbReference>
<dbReference type="InterPro" id="IPR054098">
    <property type="entry name" value="NGO1945-like_C"/>
</dbReference>
<dbReference type="STRING" id="498211.CJA_2365"/>
<dbReference type="InterPro" id="IPR018640">
    <property type="entry name" value="DUF2063"/>
</dbReference>
<accession>B3PK03</accession>
<proteinExistence type="predicted"/>
<dbReference type="EMBL" id="CP000934">
    <property type="protein sequence ID" value="ACE83974.1"/>
    <property type="molecule type" value="Genomic_DNA"/>
</dbReference>
<dbReference type="Gene3D" id="1.10.150.690">
    <property type="entry name" value="DUF2063"/>
    <property type="match status" value="1"/>
</dbReference>
<evidence type="ECO:0000313" key="4">
    <source>
        <dbReference type="Proteomes" id="UP000001036"/>
    </source>
</evidence>
<dbReference type="RefSeq" id="WP_012487963.1">
    <property type="nucleotide sequence ID" value="NC_010995.1"/>
</dbReference>
<dbReference type="InterPro" id="IPR044922">
    <property type="entry name" value="DUF2063_N_sf"/>
</dbReference>
<evidence type="ECO:0000259" key="2">
    <source>
        <dbReference type="Pfam" id="PF22106"/>
    </source>
</evidence>